<proteinExistence type="predicted"/>
<evidence type="ECO:0000313" key="1">
    <source>
        <dbReference type="EMBL" id="MPN00555.1"/>
    </source>
</evidence>
<reference evidence="1" key="1">
    <citation type="submission" date="2019-08" db="EMBL/GenBank/DDBJ databases">
        <authorList>
            <person name="Kucharzyk K."/>
            <person name="Murdoch R.W."/>
            <person name="Higgins S."/>
            <person name="Loffler F."/>
        </authorList>
    </citation>
    <scope>NUCLEOTIDE SEQUENCE</scope>
</reference>
<dbReference type="EMBL" id="VSSQ01046591">
    <property type="protein sequence ID" value="MPN00555.1"/>
    <property type="molecule type" value="Genomic_DNA"/>
</dbReference>
<accession>A0A645EET2</accession>
<name>A0A645EET2_9ZZZZ</name>
<sequence length="91" mass="10688">MQDNTVVQLHRDRVVGEQFGDHTDLTLTCLRIAYGDHDIPNRKGLFFHIFQCISVQENLASQRTQFILHRAHVIPLYMYFFTLSKDLIARL</sequence>
<dbReference type="AlphaFoldDB" id="A0A645EET2"/>
<comment type="caution">
    <text evidence="1">The sequence shown here is derived from an EMBL/GenBank/DDBJ whole genome shotgun (WGS) entry which is preliminary data.</text>
</comment>
<protein>
    <submittedName>
        <fullName evidence="1">Uncharacterized protein</fullName>
    </submittedName>
</protein>
<organism evidence="1">
    <name type="scientific">bioreactor metagenome</name>
    <dbReference type="NCBI Taxonomy" id="1076179"/>
    <lineage>
        <taxon>unclassified sequences</taxon>
        <taxon>metagenomes</taxon>
        <taxon>ecological metagenomes</taxon>
    </lineage>
</organism>
<gene>
    <name evidence="1" type="ORF">SDC9_147751</name>
</gene>